<dbReference type="Pfam" id="PF14310">
    <property type="entry name" value="Fn3-like"/>
    <property type="match status" value="1"/>
</dbReference>
<dbReference type="Pfam" id="PF00933">
    <property type="entry name" value="Glyco_hydro_3"/>
    <property type="match status" value="1"/>
</dbReference>
<dbReference type="CDD" id="cd23343">
    <property type="entry name" value="beta-trefoil_FSCN_BglX-like"/>
    <property type="match status" value="1"/>
</dbReference>
<evidence type="ECO:0000313" key="8">
    <source>
        <dbReference type="EMBL" id="PZG01787.1"/>
    </source>
</evidence>
<dbReference type="Gene3D" id="2.60.120.380">
    <property type="match status" value="1"/>
</dbReference>
<dbReference type="SUPFAM" id="SSF49785">
    <property type="entry name" value="Galactose-binding domain-like"/>
    <property type="match status" value="1"/>
</dbReference>
<feature type="signal peptide" evidence="6">
    <location>
        <begin position="1"/>
        <end position="21"/>
    </location>
</feature>
<feature type="domain" description="CBM6" evidence="7">
    <location>
        <begin position="868"/>
        <end position="990"/>
    </location>
</feature>
<dbReference type="SMART" id="SM01217">
    <property type="entry name" value="Fn3_like"/>
    <property type="match status" value="1"/>
</dbReference>
<protein>
    <recommendedName>
        <fullName evidence="5">Exo-alpha-(1-&gt;6)-L-arabinopyranosidase</fullName>
    </recommendedName>
</protein>
<dbReference type="InterPro" id="IPR044993">
    <property type="entry name" value="BXL"/>
</dbReference>
<keyword evidence="2 6" id="KW-0732">Signal</keyword>
<comment type="caution">
    <text evidence="8">The sequence shown here is derived from an EMBL/GenBank/DDBJ whole genome shotgun (WGS) entry which is preliminary data.</text>
</comment>
<evidence type="ECO:0000256" key="2">
    <source>
        <dbReference type="ARBA" id="ARBA00022729"/>
    </source>
</evidence>
<keyword evidence="3" id="KW-0378">Hydrolase</keyword>
<dbReference type="InterPro" id="IPR036881">
    <property type="entry name" value="Glyco_hydro_3_C_sf"/>
</dbReference>
<comment type="function">
    <text evidence="4">Catalyzes the hydrolysis of a non-reducing terminal alpha-L-arabinopyranosidic linkage in ginsenoside Rb2 (alpha-L-arabinopyranosyl-(1-&gt;6)-alpha-D-glucopyranosyl) to release alpha-D-glucopyranosyl (Rd). It is not able to hydrolyze alpha-L-arabinofuranosyl-(1-&gt;6)-alpha-D-glucopyranosyl (Rc).</text>
</comment>
<dbReference type="PANTHER" id="PTHR42721:SF3">
    <property type="entry name" value="BETA-D-XYLOSIDASE 5-RELATED"/>
    <property type="match status" value="1"/>
</dbReference>
<name>A0A2W2DX80_9ACTN</name>
<dbReference type="FunFam" id="2.60.40.10:FF:000495">
    <property type="entry name" value="Periplasmic beta-glucosidase"/>
    <property type="match status" value="1"/>
</dbReference>
<dbReference type="SMART" id="SM00606">
    <property type="entry name" value="CBD_IV"/>
    <property type="match status" value="1"/>
</dbReference>
<evidence type="ECO:0000256" key="1">
    <source>
        <dbReference type="ARBA" id="ARBA00005336"/>
    </source>
</evidence>
<dbReference type="GO" id="GO:0046556">
    <property type="term" value="F:alpha-L-arabinofuranosidase activity"/>
    <property type="evidence" value="ECO:0007669"/>
    <property type="project" value="TreeGrafter"/>
</dbReference>
<dbReference type="InterPro" id="IPR026891">
    <property type="entry name" value="Fn3-like"/>
</dbReference>
<dbReference type="Gene3D" id="3.20.20.300">
    <property type="entry name" value="Glycoside hydrolase, family 3, N-terminal domain"/>
    <property type="match status" value="1"/>
</dbReference>
<evidence type="ECO:0000256" key="6">
    <source>
        <dbReference type="SAM" id="SignalP"/>
    </source>
</evidence>
<keyword evidence="9" id="KW-1185">Reference proteome</keyword>
<dbReference type="PANTHER" id="PTHR42721">
    <property type="entry name" value="SUGAR HYDROLASE-RELATED"/>
    <property type="match status" value="1"/>
</dbReference>
<dbReference type="AlphaFoldDB" id="A0A2W2DX80"/>
<dbReference type="Proteomes" id="UP000248749">
    <property type="component" value="Unassembled WGS sequence"/>
</dbReference>
<dbReference type="PRINTS" id="PR00133">
    <property type="entry name" value="GLHYDRLASE3"/>
</dbReference>
<dbReference type="Pfam" id="PF01915">
    <property type="entry name" value="Glyco_hydro_3_C"/>
    <property type="match status" value="1"/>
</dbReference>
<dbReference type="InterPro" id="IPR001764">
    <property type="entry name" value="Glyco_hydro_3_N"/>
</dbReference>
<dbReference type="GO" id="GO:0031222">
    <property type="term" value="P:arabinan catabolic process"/>
    <property type="evidence" value="ECO:0007669"/>
    <property type="project" value="TreeGrafter"/>
</dbReference>
<gene>
    <name evidence="8" type="ORF">C1I99_05460</name>
</gene>
<evidence type="ECO:0000256" key="3">
    <source>
        <dbReference type="ARBA" id="ARBA00022801"/>
    </source>
</evidence>
<dbReference type="Gene3D" id="2.60.120.260">
    <property type="entry name" value="Galactose-binding domain-like"/>
    <property type="match status" value="1"/>
</dbReference>
<dbReference type="SUPFAM" id="SSF52279">
    <property type="entry name" value="Beta-D-glucan exohydrolase, C-terminal domain"/>
    <property type="match status" value="1"/>
</dbReference>
<evidence type="ECO:0000313" key="9">
    <source>
        <dbReference type="Proteomes" id="UP000248749"/>
    </source>
</evidence>
<feature type="chain" id="PRO_5015867608" description="Exo-alpha-(1-&gt;6)-L-arabinopyranosidase" evidence="6">
    <location>
        <begin position="22"/>
        <end position="990"/>
    </location>
</feature>
<dbReference type="InterPro" id="IPR008979">
    <property type="entry name" value="Galactose-bd-like_sf"/>
</dbReference>
<evidence type="ECO:0000259" key="7">
    <source>
        <dbReference type="PROSITE" id="PS51175"/>
    </source>
</evidence>
<dbReference type="GO" id="GO:0045493">
    <property type="term" value="P:xylan catabolic process"/>
    <property type="evidence" value="ECO:0007669"/>
    <property type="project" value="InterPro"/>
</dbReference>
<reference evidence="8 9" key="1">
    <citation type="submission" date="2018-01" db="EMBL/GenBank/DDBJ databases">
        <title>Draft genome sequence of Salinispora sp. 13K206.</title>
        <authorList>
            <person name="Sahin N."/>
            <person name="Saygin H."/>
            <person name="Ay H."/>
        </authorList>
    </citation>
    <scope>NUCLEOTIDE SEQUENCE [LARGE SCALE GENOMIC DNA]</scope>
    <source>
        <strain evidence="8 9">13K206</strain>
    </source>
</reference>
<dbReference type="InterPro" id="IPR006584">
    <property type="entry name" value="Cellulose-bd_IV"/>
</dbReference>
<evidence type="ECO:0000256" key="4">
    <source>
        <dbReference type="ARBA" id="ARBA00058905"/>
    </source>
</evidence>
<dbReference type="GO" id="GO:0030246">
    <property type="term" value="F:carbohydrate binding"/>
    <property type="evidence" value="ECO:0007669"/>
    <property type="project" value="InterPro"/>
</dbReference>
<dbReference type="CDD" id="cd04084">
    <property type="entry name" value="CBM6_xylanase-like"/>
    <property type="match status" value="1"/>
</dbReference>
<proteinExistence type="inferred from homology"/>
<dbReference type="InterPro" id="IPR013783">
    <property type="entry name" value="Ig-like_fold"/>
</dbReference>
<comment type="similarity">
    <text evidence="1">Belongs to the glycosyl hydrolase 3 family.</text>
</comment>
<dbReference type="InterPro" id="IPR036962">
    <property type="entry name" value="Glyco_hydro_3_N_sf"/>
</dbReference>
<dbReference type="GO" id="GO:0008422">
    <property type="term" value="F:beta-glucosidase activity"/>
    <property type="evidence" value="ECO:0007669"/>
    <property type="project" value="UniProtKB-ARBA"/>
</dbReference>
<dbReference type="Pfam" id="PF03422">
    <property type="entry name" value="CBM_6"/>
    <property type="match status" value="1"/>
</dbReference>
<dbReference type="PROSITE" id="PS51175">
    <property type="entry name" value="CBM6"/>
    <property type="match status" value="1"/>
</dbReference>
<dbReference type="InterPro" id="IPR005084">
    <property type="entry name" value="CBM6"/>
</dbReference>
<sequence>MVSALVAGLLATVGAAVPASAQSTYPFRNPNLPLERRVDDLMGRLTLDEKIGLLHQYQAPIPRLGIKRVKNGTEALHGLAWSNDFYNNGSTVTATATTFPQAIGLASTWNPALIKQVGSAVGSEARGYNSENPLAWGLNLWAPVVDPLRDPRAGRNEEGYSEDPYLTGTMATAYAGGMRGDHPKYLKTAPTVKHYLGYNNEFKRSTTSSSLRPRAKKEYYETGFRMPIQAGVATGVMMSYNLVNGRPATAHADANDVVRAWTDETLMNVTDAFAPNNLIGSQRYYSTLAQADAATLKAGVDSFTTDDTNSARTINAIKSALAQGLLAESDVNTAARNLLSIRFRLGEFDPDGGPYAKITKDVVNSPTHQRLARKAAAESMVLLKNSDRTLPLDPAKTDKIAVVGPLTKSLYSDWYGGNMPYKVTPLDGIKAKFGSGATIADTEAVDRIALREVTTGKYVTAGSDADGENLTVSGTGVAATEQFDVFGWGQGVLTLRSVANGMFVERANFGATSPFVNRADQPRGWFVQQQFKLEGAGDGSYVIRYAGHETPNSWEGPNNYLTVADDGRLILGAPTAATAARFQQEMISSGIESAVRAVTGADAAVVVVGSMPFINGREDFDRTTMALAENQSELIKAVHRANPNTIVVVENSYPTTLNWEQQNIPAILWTTHAGQETGNALADVLFGDVNPAGRLTQTWYKSEADLPDILEYDIIKADRTYLYDRSTPLYPFGHGLSYTTFRYGDLRLSAPVLASGGTVTVSVDVTNTGQRAGDEVVQLYTHQRTSRDKQPVKALRGFQRVHLGPGETKTVYIPLRATDLVHWDVTRDKWVLESSVHDMMVGGSSADIRQGTTLRVVGEKIPPRDLSKETRAANFDDYAGIELVDETKVRGDAVGRIDAGDWIKFADVNLGRGVSSFTARVSRVDAGNATIQIRLDDPVTGPVIGTAQVTSTGDIYRYETTTASLTRVSGRHDIYLVFSGDLRISTFSVR</sequence>
<dbReference type="Gene3D" id="2.60.40.10">
    <property type="entry name" value="Immunoglobulins"/>
    <property type="match status" value="1"/>
</dbReference>
<dbReference type="InterPro" id="IPR002772">
    <property type="entry name" value="Glyco_hydro_3_C"/>
</dbReference>
<dbReference type="Gene3D" id="3.40.50.1700">
    <property type="entry name" value="Glycoside hydrolase family 3 C-terminal domain"/>
    <property type="match status" value="1"/>
</dbReference>
<dbReference type="OrthoDB" id="3304319at2"/>
<dbReference type="GO" id="GO:0009044">
    <property type="term" value="F:xylan 1,4-beta-xylosidase activity"/>
    <property type="evidence" value="ECO:0007669"/>
    <property type="project" value="InterPro"/>
</dbReference>
<accession>A0A2W2DX80</accession>
<dbReference type="EMBL" id="POUB01000020">
    <property type="protein sequence ID" value="PZG01787.1"/>
    <property type="molecule type" value="Genomic_DNA"/>
</dbReference>
<organism evidence="8 9">
    <name type="scientific">Micromonospora deserti</name>
    <dbReference type="NCBI Taxonomy" id="2070366"/>
    <lineage>
        <taxon>Bacteria</taxon>
        <taxon>Bacillati</taxon>
        <taxon>Actinomycetota</taxon>
        <taxon>Actinomycetes</taxon>
        <taxon>Micromonosporales</taxon>
        <taxon>Micromonosporaceae</taxon>
        <taxon>Micromonospora</taxon>
    </lineage>
</organism>
<dbReference type="InterPro" id="IPR017853">
    <property type="entry name" value="GH"/>
</dbReference>
<evidence type="ECO:0000256" key="5">
    <source>
        <dbReference type="ARBA" id="ARBA00074219"/>
    </source>
</evidence>
<dbReference type="SUPFAM" id="SSF51445">
    <property type="entry name" value="(Trans)glycosidases"/>
    <property type="match status" value="1"/>
</dbReference>